<feature type="compositionally biased region" description="Basic residues" evidence="1">
    <location>
        <begin position="153"/>
        <end position="163"/>
    </location>
</feature>
<evidence type="ECO:0000313" key="3">
    <source>
        <dbReference type="WBParaSite" id="ALUE_0002281501-mRNA-1"/>
    </source>
</evidence>
<organism evidence="2 3">
    <name type="scientific">Ascaris lumbricoides</name>
    <name type="common">Giant roundworm</name>
    <dbReference type="NCBI Taxonomy" id="6252"/>
    <lineage>
        <taxon>Eukaryota</taxon>
        <taxon>Metazoa</taxon>
        <taxon>Ecdysozoa</taxon>
        <taxon>Nematoda</taxon>
        <taxon>Chromadorea</taxon>
        <taxon>Rhabditida</taxon>
        <taxon>Spirurina</taxon>
        <taxon>Ascaridomorpha</taxon>
        <taxon>Ascaridoidea</taxon>
        <taxon>Ascarididae</taxon>
        <taxon>Ascaris</taxon>
    </lineage>
</organism>
<dbReference type="Proteomes" id="UP000036681">
    <property type="component" value="Unplaced"/>
</dbReference>
<name>A0A0M3IVN7_ASCLU</name>
<keyword evidence="2" id="KW-1185">Reference proteome</keyword>
<evidence type="ECO:0000313" key="2">
    <source>
        <dbReference type="Proteomes" id="UP000036681"/>
    </source>
</evidence>
<feature type="region of interest" description="Disordered" evidence="1">
    <location>
        <begin position="144"/>
        <end position="185"/>
    </location>
</feature>
<proteinExistence type="predicted"/>
<feature type="compositionally biased region" description="Basic and acidic residues" evidence="1">
    <location>
        <begin position="170"/>
        <end position="179"/>
    </location>
</feature>
<dbReference type="WBParaSite" id="ALUE_0002281501-mRNA-1">
    <property type="protein sequence ID" value="ALUE_0002281501-mRNA-1"/>
    <property type="gene ID" value="ALUE_0002281501"/>
</dbReference>
<dbReference type="AlphaFoldDB" id="A0A0M3IVN7"/>
<sequence length="217" mass="24770">MDLIVEVLKLNRKVDKSSTISTPTKNKRPLASEMRKKRRGSDGIGVRHVPIRTNSEILQERRIKVDIGILMFQPLKMRKKRRGSDGIGVRHVPIRSNSEILQERRVKVDISILMFQPLKENESRKGDRVDSNTTMPTEEIAGLTKKVENGTTKKIKRKSKKRNVVSDTSEPDRKHPRSDNDEDDNIFAELITADQGDDIEKKEGRVVRKKKVVGGKV</sequence>
<evidence type="ECO:0000256" key="1">
    <source>
        <dbReference type="SAM" id="MobiDB-lite"/>
    </source>
</evidence>
<accession>A0A0M3IVN7</accession>
<protein>
    <submittedName>
        <fullName evidence="3">Uncharacterized protein</fullName>
    </submittedName>
</protein>
<feature type="region of interest" description="Disordered" evidence="1">
    <location>
        <begin position="16"/>
        <end position="46"/>
    </location>
</feature>
<reference evidence="3" key="1">
    <citation type="submission" date="2017-02" db="UniProtKB">
        <authorList>
            <consortium name="WormBaseParasite"/>
        </authorList>
    </citation>
    <scope>IDENTIFICATION</scope>
</reference>